<accession>A0ABR3JBF9</accession>
<keyword evidence="3" id="KW-1185">Reference proteome</keyword>
<proteinExistence type="predicted"/>
<dbReference type="Gene3D" id="3.20.20.70">
    <property type="entry name" value="Aldolase class I"/>
    <property type="match status" value="1"/>
</dbReference>
<dbReference type="CDD" id="cd02933">
    <property type="entry name" value="OYE_like_FMN"/>
    <property type="match status" value="1"/>
</dbReference>
<dbReference type="InterPro" id="IPR013785">
    <property type="entry name" value="Aldolase_TIM"/>
</dbReference>
<gene>
    <name evidence="2" type="ORF">HGRIS_007191</name>
</gene>
<evidence type="ECO:0000313" key="3">
    <source>
        <dbReference type="Proteomes" id="UP001556367"/>
    </source>
</evidence>
<dbReference type="InterPro" id="IPR001155">
    <property type="entry name" value="OxRdtase_FMN_N"/>
</dbReference>
<protein>
    <recommendedName>
        <fullName evidence="1">NADH:flavin oxidoreductase/NADH oxidase N-terminal domain-containing protein</fullName>
    </recommendedName>
</protein>
<dbReference type="Pfam" id="PF00724">
    <property type="entry name" value="Oxidored_FMN"/>
    <property type="match status" value="1"/>
</dbReference>
<organism evidence="2 3">
    <name type="scientific">Hohenbuehelia grisea</name>
    <dbReference type="NCBI Taxonomy" id="104357"/>
    <lineage>
        <taxon>Eukaryota</taxon>
        <taxon>Fungi</taxon>
        <taxon>Dikarya</taxon>
        <taxon>Basidiomycota</taxon>
        <taxon>Agaricomycotina</taxon>
        <taxon>Agaricomycetes</taxon>
        <taxon>Agaricomycetidae</taxon>
        <taxon>Agaricales</taxon>
        <taxon>Pleurotineae</taxon>
        <taxon>Pleurotaceae</taxon>
        <taxon>Hohenbuehelia</taxon>
    </lineage>
</organism>
<dbReference type="PANTHER" id="PTHR22893:SF91">
    <property type="entry name" value="NADPH DEHYDROGENASE 2-RELATED"/>
    <property type="match status" value="1"/>
</dbReference>
<dbReference type="Proteomes" id="UP001556367">
    <property type="component" value="Unassembled WGS sequence"/>
</dbReference>
<dbReference type="InterPro" id="IPR045247">
    <property type="entry name" value="Oye-like"/>
</dbReference>
<dbReference type="SUPFAM" id="SSF51395">
    <property type="entry name" value="FMN-linked oxidoreductases"/>
    <property type="match status" value="1"/>
</dbReference>
<feature type="domain" description="NADH:flavin oxidoreductase/NADH oxidase N-terminal" evidence="1">
    <location>
        <begin position="36"/>
        <end position="371"/>
    </location>
</feature>
<evidence type="ECO:0000313" key="2">
    <source>
        <dbReference type="EMBL" id="KAL0952979.1"/>
    </source>
</evidence>
<reference evidence="3" key="1">
    <citation type="submission" date="2024-06" db="EMBL/GenBank/DDBJ databases">
        <title>Multi-omics analyses provide insights into the biosynthesis of the anticancer antibiotic pleurotin in Hohenbuehelia grisea.</title>
        <authorList>
            <person name="Weaver J.A."/>
            <person name="Alberti F."/>
        </authorList>
    </citation>
    <scope>NUCLEOTIDE SEQUENCE [LARGE SCALE GENOMIC DNA]</scope>
    <source>
        <strain evidence="3">T-177</strain>
    </source>
</reference>
<comment type="caution">
    <text evidence="2">The sequence shown here is derived from an EMBL/GenBank/DDBJ whole genome shotgun (WGS) entry which is preliminary data.</text>
</comment>
<evidence type="ECO:0000259" key="1">
    <source>
        <dbReference type="Pfam" id="PF00724"/>
    </source>
</evidence>
<dbReference type="EMBL" id="JASNQZ010000010">
    <property type="protein sequence ID" value="KAL0952979.1"/>
    <property type="molecule type" value="Genomic_DNA"/>
</dbReference>
<sequence length="402" mass="44906">MQTIPRSPSLISTLICVLSLVLGYYIPRYIMSSQPKLFQPIKVGNVTLQQRVALAPLTRVKADEEHVPSLPLVQEYYKQRSSSPGTLLITEATFIAPQAGGYTNVPGIWSDKQIEHWKQITDSVHAQGSFIYLQLWALGRAAEKSNLDPEGLPYISASDIPLTYKKDAPRALTKEEIAEYVQLYSQAASNAVNRAGFDGVEIHGANGYLVDQFLQDVSNNRTDEYGGSIENRARFGLEVIEGVVKAVGAERTAIRLSPWNNFQEMRMEDPKPTFAYFVSQIRDLFPNLAYLHVVEARVLGADTREEHTIPAGENNDFIREIWSPRPLVSAGGYDRSLALSVAEQKGDIIAFGRQYISNPDLPLRLQKNLPLSPYDRATFYLAGNFSPLGYTDYPFATVETRL</sequence>
<dbReference type="PANTHER" id="PTHR22893">
    <property type="entry name" value="NADH OXIDOREDUCTASE-RELATED"/>
    <property type="match status" value="1"/>
</dbReference>
<name>A0ABR3JBF9_9AGAR</name>